<dbReference type="Gene3D" id="3.30.110.170">
    <property type="entry name" value="Protein of unknown function (DUF541), domain 1"/>
    <property type="match status" value="1"/>
</dbReference>
<evidence type="ECO:0000313" key="2">
    <source>
        <dbReference type="EMBL" id="BDC99911.1"/>
    </source>
</evidence>
<gene>
    <name evidence="2" type="ORF">PEPS_21920</name>
</gene>
<sequence length="245" mass="27072">MFFKVIKISLGLAFVSLLFTANSALAQLIDSKESTISVEATGMFSASPDIVNLSINLEGRDEIFARALDLLNTKSENITEALLKAGLKKEQLFTADYQIRQNMQYNKESRKSEIVGYIASHALTLQLPLDNQQIKKVISAISKADANALFHVSFALKDANKAKEKALANAVLQAQQKALIICKAADLKLGSINRVEFNEQFGGTPYQRLNGAKKYDMEMSGNIPEFTPSNITVTQSVKILYNFEQ</sequence>
<dbReference type="Gene3D" id="3.30.70.2970">
    <property type="entry name" value="Protein of unknown function (DUF541), domain 2"/>
    <property type="match status" value="1"/>
</dbReference>
<feature type="chain" id="PRO_5046490906" description="SIMPL domain-containing protein" evidence="1">
    <location>
        <begin position="27"/>
        <end position="245"/>
    </location>
</feature>
<dbReference type="Proteomes" id="UP001354989">
    <property type="component" value="Chromosome"/>
</dbReference>
<protein>
    <recommendedName>
        <fullName evidence="4">SIMPL domain-containing protein</fullName>
    </recommendedName>
</protein>
<evidence type="ECO:0000313" key="3">
    <source>
        <dbReference type="Proteomes" id="UP001354989"/>
    </source>
</evidence>
<feature type="signal peptide" evidence="1">
    <location>
        <begin position="1"/>
        <end position="26"/>
    </location>
</feature>
<evidence type="ECO:0000256" key="1">
    <source>
        <dbReference type="SAM" id="SignalP"/>
    </source>
</evidence>
<dbReference type="InterPro" id="IPR007497">
    <property type="entry name" value="SIMPL/DUF541"/>
</dbReference>
<organism evidence="2 3">
    <name type="scientific">Persicobacter psychrovividus</name>
    <dbReference type="NCBI Taxonomy" id="387638"/>
    <lineage>
        <taxon>Bacteria</taxon>
        <taxon>Pseudomonadati</taxon>
        <taxon>Bacteroidota</taxon>
        <taxon>Cytophagia</taxon>
        <taxon>Cytophagales</taxon>
        <taxon>Persicobacteraceae</taxon>
        <taxon>Persicobacter</taxon>
    </lineage>
</organism>
<name>A0ABN6LEQ7_9BACT</name>
<dbReference type="EMBL" id="AP025292">
    <property type="protein sequence ID" value="BDC99911.1"/>
    <property type="molecule type" value="Genomic_DNA"/>
</dbReference>
<dbReference type="PANTHER" id="PTHR34387:SF2">
    <property type="entry name" value="SLR1258 PROTEIN"/>
    <property type="match status" value="1"/>
</dbReference>
<dbReference type="Pfam" id="PF04402">
    <property type="entry name" value="SIMPL"/>
    <property type="match status" value="1"/>
</dbReference>
<keyword evidence="3" id="KW-1185">Reference proteome</keyword>
<accession>A0ABN6LEQ7</accession>
<proteinExistence type="predicted"/>
<dbReference type="RefSeq" id="WP_338397081.1">
    <property type="nucleotide sequence ID" value="NZ_AP025292.1"/>
</dbReference>
<dbReference type="InterPro" id="IPR052022">
    <property type="entry name" value="26kDa_periplasmic_antigen"/>
</dbReference>
<keyword evidence="1" id="KW-0732">Signal</keyword>
<dbReference type="PANTHER" id="PTHR34387">
    <property type="entry name" value="SLR1258 PROTEIN"/>
    <property type="match status" value="1"/>
</dbReference>
<reference evidence="2 3" key="1">
    <citation type="submission" date="2021-12" db="EMBL/GenBank/DDBJ databases">
        <title>Genome sequencing of bacteria with rrn-lacking chromosome and rrn-plasmid.</title>
        <authorList>
            <person name="Anda M."/>
            <person name="Iwasaki W."/>
        </authorList>
    </citation>
    <scope>NUCLEOTIDE SEQUENCE [LARGE SCALE GENOMIC DNA]</scope>
    <source>
        <strain evidence="2 3">NBRC 101262</strain>
    </source>
</reference>
<evidence type="ECO:0008006" key="4">
    <source>
        <dbReference type="Google" id="ProtNLM"/>
    </source>
</evidence>